<feature type="domain" description="Phosphoribosyltransferase" evidence="2">
    <location>
        <begin position="104"/>
        <end position="195"/>
    </location>
</feature>
<dbReference type="InterPro" id="IPR029057">
    <property type="entry name" value="PRTase-like"/>
</dbReference>
<dbReference type="Gene3D" id="3.40.50.2020">
    <property type="match status" value="1"/>
</dbReference>
<protein>
    <submittedName>
        <fullName evidence="3">DNA utilization protein GntX</fullName>
    </submittedName>
</protein>
<dbReference type="CDD" id="cd06223">
    <property type="entry name" value="PRTases_typeI"/>
    <property type="match status" value="1"/>
</dbReference>
<dbReference type="EMBL" id="CAJEWB010000002">
    <property type="protein sequence ID" value="CAD2070779.1"/>
    <property type="molecule type" value="Genomic_DNA"/>
</dbReference>
<reference evidence="3 4" key="1">
    <citation type="submission" date="2020-07" db="EMBL/GenBank/DDBJ databases">
        <authorList>
            <person name="Criscuolo A."/>
        </authorList>
    </citation>
    <scope>NUCLEOTIDE SEQUENCE [LARGE SCALE GENOMIC DNA]</scope>
    <source>
        <strain evidence="3">CIP107946</strain>
    </source>
</reference>
<evidence type="ECO:0000313" key="4">
    <source>
        <dbReference type="Proteomes" id="UP000588186"/>
    </source>
</evidence>
<dbReference type="Proteomes" id="UP000588186">
    <property type="component" value="Unassembled WGS sequence"/>
</dbReference>
<dbReference type="Pfam" id="PF00156">
    <property type="entry name" value="Pribosyltran"/>
    <property type="match status" value="1"/>
</dbReference>
<comment type="caution">
    <text evidence="3">The sequence shown here is derived from an EMBL/GenBank/DDBJ whole genome shotgun (WGS) entry which is preliminary data.</text>
</comment>
<comment type="similarity">
    <text evidence="1">Belongs to the ComF/GntX family.</text>
</comment>
<evidence type="ECO:0000256" key="1">
    <source>
        <dbReference type="ARBA" id="ARBA00008007"/>
    </source>
</evidence>
<dbReference type="AlphaFoldDB" id="A0A6V7R0C7"/>
<dbReference type="SUPFAM" id="SSF53271">
    <property type="entry name" value="PRTase-like"/>
    <property type="match status" value="1"/>
</dbReference>
<proteinExistence type="inferred from homology"/>
<accession>A0A6V7R0C7</accession>
<sequence>MICLMCHNTILTEMSILNMFEKDSPICESCSTELLKETDTNYEYPHEVISFLSYNEAVANLFHRYKFMGDNALKEVLASFVSHNFKQYDFVISIPLSSKRLKERGFNQVTEVLDCLKVKYTDVLETSHRKRQSERSKIERTESQNPFTIKSTFDVSKLLDKRILIVDDIYTTGMTMTHAVNVLMMHRVNEIKVLTFSKV</sequence>
<dbReference type="InterPro" id="IPR000836">
    <property type="entry name" value="PRTase_dom"/>
</dbReference>
<dbReference type="InterPro" id="IPR051910">
    <property type="entry name" value="ComF/GntX_DNA_util-trans"/>
</dbReference>
<name>A0A6V7R0C7_9BACL</name>
<organism evidence="3 4">
    <name type="scientific">Phocicoccus pinnipedialis</name>
    <dbReference type="NCBI Taxonomy" id="110845"/>
    <lineage>
        <taxon>Bacteria</taxon>
        <taxon>Bacillati</taxon>
        <taxon>Bacillota</taxon>
        <taxon>Bacilli</taxon>
        <taxon>Bacillales</taxon>
        <taxon>Salinicoccaceae</taxon>
        <taxon>Phocicoccus</taxon>
    </lineage>
</organism>
<gene>
    <name evidence="3" type="ORF">JEOPIN946_00089</name>
</gene>
<keyword evidence="4" id="KW-1185">Reference proteome</keyword>
<dbReference type="PANTHER" id="PTHR47505:SF1">
    <property type="entry name" value="DNA UTILIZATION PROTEIN YHGH"/>
    <property type="match status" value="1"/>
</dbReference>
<evidence type="ECO:0000259" key="2">
    <source>
        <dbReference type="Pfam" id="PF00156"/>
    </source>
</evidence>
<dbReference type="PANTHER" id="PTHR47505">
    <property type="entry name" value="DNA UTILIZATION PROTEIN YHGH"/>
    <property type="match status" value="1"/>
</dbReference>
<evidence type="ECO:0000313" key="3">
    <source>
        <dbReference type="EMBL" id="CAD2070779.1"/>
    </source>
</evidence>
<dbReference type="RefSeq" id="WP_209579864.1">
    <property type="nucleotide sequence ID" value="NZ_JAGGKJ010000001.1"/>
</dbReference>